<reference evidence="1 2" key="1">
    <citation type="submission" date="2023-05" db="EMBL/GenBank/DDBJ databases">
        <title>Sequencing and Assembly of Streptomyces sp. NP73.</title>
        <authorList>
            <person name="Konwar A.N."/>
            <person name="Saikia K."/>
            <person name="Thakur D."/>
        </authorList>
    </citation>
    <scope>NUCLEOTIDE SEQUENCE [LARGE SCALE GENOMIC DNA]</scope>
    <source>
        <strain evidence="1 2">NP73</strain>
    </source>
</reference>
<evidence type="ECO:0000313" key="1">
    <source>
        <dbReference type="EMBL" id="MDK9497956.1"/>
    </source>
</evidence>
<accession>A0ABT7GXC3</accession>
<dbReference type="Proteomes" id="UP001223390">
    <property type="component" value="Unassembled WGS sequence"/>
</dbReference>
<evidence type="ECO:0000313" key="2">
    <source>
        <dbReference type="Proteomes" id="UP001223390"/>
    </source>
</evidence>
<dbReference type="SUPFAM" id="SSF55961">
    <property type="entry name" value="Bet v1-like"/>
    <property type="match status" value="1"/>
</dbReference>
<dbReference type="InterPro" id="IPR019587">
    <property type="entry name" value="Polyketide_cyclase/dehydratase"/>
</dbReference>
<keyword evidence="2" id="KW-1185">Reference proteome</keyword>
<sequence>MPVIRIIRRTPLPPAEVWGRLTDWERHGEQVPLTRAIIETEPPTRAGTRFTARTGVGSITFDDTMEVVVWEPPRLVRLEKRGRTVTGWAEIELRPAPGGGTEVHWREDLRLRPLPRLLDPLVARAGHHLFARALVRLLRP</sequence>
<gene>
    <name evidence="1" type="ORF">QEZ40_002901</name>
</gene>
<name>A0ABT7GXC3_9ACTN</name>
<organism evidence="1 2">
    <name type="scientific">Streptomyces katrae</name>
    <dbReference type="NCBI Taxonomy" id="68223"/>
    <lineage>
        <taxon>Bacteria</taxon>
        <taxon>Bacillati</taxon>
        <taxon>Actinomycetota</taxon>
        <taxon>Actinomycetes</taxon>
        <taxon>Kitasatosporales</taxon>
        <taxon>Streptomycetaceae</taxon>
        <taxon>Streptomyces</taxon>
    </lineage>
</organism>
<dbReference type="InterPro" id="IPR023393">
    <property type="entry name" value="START-like_dom_sf"/>
</dbReference>
<dbReference type="Gene3D" id="3.30.530.20">
    <property type="match status" value="1"/>
</dbReference>
<proteinExistence type="predicted"/>
<dbReference type="RefSeq" id="WP_285343593.1">
    <property type="nucleotide sequence ID" value="NZ_JASITI010000024.1"/>
</dbReference>
<dbReference type="Pfam" id="PF10604">
    <property type="entry name" value="Polyketide_cyc2"/>
    <property type="match status" value="1"/>
</dbReference>
<dbReference type="EMBL" id="JASITI010000024">
    <property type="protein sequence ID" value="MDK9497956.1"/>
    <property type="molecule type" value="Genomic_DNA"/>
</dbReference>
<protein>
    <submittedName>
        <fullName evidence="1">SRPBCC family protein</fullName>
    </submittedName>
</protein>
<comment type="caution">
    <text evidence="1">The sequence shown here is derived from an EMBL/GenBank/DDBJ whole genome shotgun (WGS) entry which is preliminary data.</text>
</comment>